<evidence type="ECO:0000313" key="7">
    <source>
        <dbReference type="EMBL" id="KAL3773779.1"/>
    </source>
</evidence>
<evidence type="ECO:0000256" key="5">
    <source>
        <dbReference type="ARBA" id="ARBA00023329"/>
    </source>
</evidence>
<keyword evidence="2" id="KW-0256">Endoplasmic reticulum</keyword>
<gene>
    <name evidence="7" type="ORF">ACHAW5_002987</name>
</gene>
<evidence type="ECO:0000256" key="1">
    <source>
        <dbReference type="ARBA" id="ARBA00022692"/>
    </source>
</evidence>
<dbReference type="Proteomes" id="UP001530315">
    <property type="component" value="Unassembled WGS sequence"/>
</dbReference>
<dbReference type="EMBL" id="JALLAZ020001508">
    <property type="protein sequence ID" value="KAL3773779.1"/>
    <property type="molecule type" value="Genomic_DNA"/>
</dbReference>
<keyword evidence="1 6" id="KW-0812">Transmembrane</keyword>
<dbReference type="Pfam" id="PF09446">
    <property type="entry name" value="VMA21"/>
    <property type="match status" value="1"/>
</dbReference>
<keyword evidence="8" id="KW-1185">Reference proteome</keyword>
<protein>
    <recommendedName>
        <fullName evidence="9">Vacuolar ATPase assembly integral membrane protein VMA21 homolog</fullName>
    </recommendedName>
</protein>
<dbReference type="GO" id="GO:0031410">
    <property type="term" value="C:cytoplasmic vesicle"/>
    <property type="evidence" value="ECO:0007669"/>
    <property type="project" value="UniProtKB-KW"/>
</dbReference>
<evidence type="ECO:0000256" key="6">
    <source>
        <dbReference type="SAM" id="Phobius"/>
    </source>
</evidence>
<name>A0ABD3NCI6_9STRA</name>
<dbReference type="AlphaFoldDB" id="A0ABD3NCI6"/>
<feature type="transmembrane region" description="Helical" evidence="6">
    <location>
        <begin position="24"/>
        <end position="44"/>
    </location>
</feature>
<organism evidence="7 8">
    <name type="scientific">Stephanodiscus triporus</name>
    <dbReference type="NCBI Taxonomy" id="2934178"/>
    <lineage>
        <taxon>Eukaryota</taxon>
        <taxon>Sar</taxon>
        <taxon>Stramenopiles</taxon>
        <taxon>Ochrophyta</taxon>
        <taxon>Bacillariophyta</taxon>
        <taxon>Coscinodiscophyceae</taxon>
        <taxon>Thalassiosirophycidae</taxon>
        <taxon>Stephanodiscales</taxon>
        <taxon>Stephanodiscaceae</taxon>
        <taxon>Stephanodiscus</taxon>
    </lineage>
</organism>
<evidence type="ECO:0000313" key="8">
    <source>
        <dbReference type="Proteomes" id="UP001530315"/>
    </source>
</evidence>
<evidence type="ECO:0008006" key="9">
    <source>
        <dbReference type="Google" id="ProtNLM"/>
    </source>
</evidence>
<dbReference type="InterPro" id="IPR019013">
    <property type="entry name" value="Vma21"/>
</dbReference>
<keyword evidence="5" id="KW-0968">Cytoplasmic vesicle</keyword>
<keyword evidence="3 6" id="KW-1133">Transmembrane helix</keyword>
<evidence type="ECO:0000256" key="2">
    <source>
        <dbReference type="ARBA" id="ARBA00022824"/>
    </source>
</evidence>
<accession>A0ABD3NCI6</accession>
<sequence length="85" mass="9345">MFTLPIIAFYVGLYYIFPDKDEPLMWSGGLAVIFANVVVAGYVVSAFSEKDDDYDVDSAQRRGFGDGDLAGPRAIIIIIIFSTKT</sequence>
<evidence type="ECO:0000256" key="4">
    <source>
        <dbReference type="ARBA" id="ARBA00023136"/>
    </source>
</evidence>
<evidence type="ECO:0000256" key="3">
    <source>
        <dbReference type="ARBA" id="ARBA00022989"/>
    </source>
</evidence>
<proteinExistence type="predicted"/>
<keyword evidence="4 6" id="KW-0472">Membrane</keyword>
<comment type="caution">
    <text evidence="7">The sequence shown here is derived from an EMBL/GenBank/DDBJ whole genome shotgun (WGS) entry which is preliminary data.</text>
</comment>
<reference evidence="7 8" key="1">
    <citation type="submission" date="2024-10" db="EMBL/GenBank/DDBJ databases">
        <title>Updated reference genomes for cyclostephanoid diatoms.</title>
        <authorList>
            <person name="Roberts W.R."/>
            <person name="Alverson A.J."/>
        </authorList>
    </citation>
    <scope>NUCLEOTIDE SEQUENCE [LARGE SCALE GENOMIC DNA]</scope>
    <source>
        <strain evidence="7 8">AJA276-08</strain>
    </source>
</reference>